<dbReference type="Gene3D" id="1.10.260.40">
    <property type="entry name" value="lambda repressor-like DNA-binding domains"/>
    <property type="match status" value="1"/>
</dbReference>
<keyword evidence="1" id="KW-0805">Transcription regulation</keyword>
<dbReference type="InterPro" id="IPR010982">
    <property type="entry name" value="Lambda_DNA-bd_dom_sf"/>
</dbReference>
<keyword evidence="6" id="KW-1185">Reference proteome</keyword>
<evidence type="ECO:0000256" key="3">
    <source>
        <dbReference type="ARBA" id="ARBA00023163"/>
    </source>
</evidence>
<dbReference type="CDD" id="cd01392">
    <property type="entry name" value="HTH_LacI"/>
    <property type="match status" value="1"/>
</dbReference>
<gene>
    <name evidence="5" type="ORF">A4V09_20720</name>
</gene>
<dbReference type="AlphaFoldDB" id="A0A1C7IE25"/>
<evidence type="ECO:0000256" key="2">
    <source>
        <dbReference type="ARBA" id="ARBA00023125"/>
    </source>
</evidence>
<dbReference type="InterPro" id="IPR028082">
    <property type="entry name" value="Peripla_BP_I"/>
</dbReference>
<dbReference type="STRING" id="1796616.A4V09_20720"/>
<sequence>MHKKILTWNDTHDRIVHEKRRYNMVTIYDVAKRAGVSKTLVSRVLNNQSGVSPESRSRIREAMKELHYKPNTLARSLVLQRTNVVGVILDSLTEQYFFDVIRGVEDTVKENHFRVIFCSGRNDRGEKENYIDFFSNGATDGAIIYGSDLDDADLIRKRAEMEFPFVVVENEVEDANVNNVLVDNTYGSKLAVDHLVKKGCRRIMHVTGAKGTKAALRRWQGYLAAMEQQGLAQYISVVECQEFGVDQGYEAVKTWLMGHGREELPDAIYFGADNTAFGGMIALEEAGIRIPEEIKIVGFDDDKPWGVEKRLKKLTTIRQPLYEVGAKAVQVLLGQIQNPETPRQKIIIKPELVIRETTE</sequence>
<evidence type="ECO:0000313" key="6">
    <source>
        <dbReference type="Proteomes" id="UP000092574"/>
    </source>
</evidence>
<dbReference type="Proteomes" id="UP000092574">
    <property type="component" value="Chromosome"/>
</dbReference>
<dbReference type="InterPro" id="IPR046335">
    <property type="entry name" value="LacI/GalR-like_sensor"/>
</dbReference>
<keyword evidence="3" id="KW-0804">Transcription</keyword>
<keyword evidence="2" id="KW-0238">DNA-binding</keyword>
<dbReference type="GO" id="GO:0000976">
    <property type="term" value="F:transcription cis-regulatory region binding"/>
    <property type="evidence" value="ECO:0007669"/>
    <property type="project" value="TreeGrafter"/>
</dbReference>
<dbReference type="EMBL" id="CP015405">
    <property type="protein sequence ID" value="ANU77946.2"/>
    <property type="molecule type" value="Genomic_DNA"/>
</dbReference>
<reference evidence="5" key="1">
    <citation type="submission" date="2017-04" db="EMBL/GenBank/DDBJ databases">
        <title>Complete Genome Sequences of Twelve Strains of a Stable Defined Moderately Diverse Mouse Microbiota 2 (sDMDMm2).</title>
        <authorList>
            <person name="Uchimura Y."/>
            <person name="Wyss M."/>
            <person name="Brugiroux S."/>
            <person name="Limenitakis J.P."/>
            <person name="Stecher B."/>
            <person name="McCoy K.D."/>
            <person name="Macpherson A.J."/>
        </authorList>
    </citation>
    <scope>NUCLEOTIDE SEQUENCE</scope>
    <source>
        <strain evidence="5">YL58</strain>
    </source>
</reference>
<accession>A0A1C7IE25</accession>
<dbReference type="Gene3D" id="3.40.50.2300">
    <property type="match status" value="2"/>
</dbReference>
<dbReference type="PROSITE" id="PS50932">
    <property type="entry name" value="HTH_LACI_2"/>
    <property type="match status" value="1"/>
</dbReference>
<evidence type="ECO:0000256" key="1">
    <source>
        <dbReference type="ARBA" id="ARBA00023015"/>
    </source>
</evidence>
<evidence type="ECO:0000259" key="4">
    <source>
        <dbReference type="PROSITE" id="PS50932"/>
    </source>
</evidence>
<dbReference type="OrthoDB" id="369222at2"/>
<dbReference type="CDD" id="cd06267">
    <property type="entry name" value="PBP1_LacI_sugar_binding-like"/>
    <property type="match status" value="1"/>
</dbReference>
<feature type="domain" description="HTH lacI-type" evidence="4">
    <location>
        <begin position="25"/>
        <end position="79"/>
    </location>
</feature>
<dbReference type="PRINTS" id="PR00036">
    <property type="entry name" value="HTHLACI"/>
</dbReference>
<dbReference type="Pfam" id="PF00356">
    <property type="entry name" value="LacI"/>
    <property type="match status" value="1"/>
</dbReference>
<dbReference type="InterPro" id="IPR000843">
    <property type="entry name" value="HTH_LacI"/>
</dbReference>
<dbReference type="PANTHER" id="PTHR30146:SF109">
    <property type="entry name" value="HTH-TYPE TRANSCRIPTIONAL REGULATOR GALS"/>
    <property type="match status" value="1"/>
</dbReference>
<dbReference type="KEGG" id="byl:A4V09_20720"/>
<dbReference type="SUPFAM" id="SSF47413">
    <property type="entry name" value="lambda repressor-like DNA-binding domains"/>
    <property type="match status" value="1"/>
</dbReference>
<evidence type="ECO:0000313" key="5">
    <source>
        <dbReference type="EMBL" id="ANU77946.2"/>
    </source>
</evidence>
<dbReference type="PANTHER" id="PTHR30146">
    <property type="entry name" value="LACI-RELATED TRANSCRIPTIONAL REPRESSOR"/>
    <property type="match status" value="1"/>
</dbReference>
<dbReference type="SUPFAM" id="SSF53822">
    <property type="entry name" value="Periplasmic binding protein-like I"/>
    <property type="match status" value="1"/>
</dbReference>
<proteinExistence type="predicted"/>
<dbReference type="Pfam" id="PF13377">
    <property type="entry name" value="Peripla_BP_3"/>
    <property type="match status" value="1"/>
</dbReference>
<dbReference type="SMART" id="SM00354">
    <property type="entry name" value="HTH_LACI"/>
    <property type="match status" value="1"/>
</dbReference>
<protein>
    <recommendedName>
        <fullName evidence="4">HTH lacI-type domain-containing protein</fullName>
    </recommendedName>
</protein>
<dbReference type="GO" id="GO:0003700">
    <property type="term" value="F:DNA-binding transcription factor activity"/>
    <property type="evidence" value="ECO:0007669"/>
    <property type="project" value="TreeGrafter"/>
</dbReference>
<name>A0A1C7IE25_9FIRM</name>
<organism evidence="5 6">
    <name type="scientific">Blautia pseudococcoides</name>
    <dbReference type="NCBI Taxonomy" id="1796616"/>
    <lineage>
        <taxon>Bacteria</taxon>
        <taxon>Bacillati</taxon>
        <taxon>Bacillota</taxon>
        <taxon>Clostridia</taxon>
        <taxon>Lachnospirales</taxon>
        <taxon>Lachnospiraceae</taxon>
        <taxon>Blautia</taxon>
    </lineage>
</organism>